<accession>A0A1F8CYI5</accession>
<dbReference type="STRING" id="1802540.A2393_00015"/>
<name>A0A1F8CYI5_9BACT</name>
<dbReference type="Proteomes" id="UP000178937">
    <property type="component" value="Unassembled WGS sequence"/>
</dbReference>
<keyword evidence="1" id="KW-1133">Transmembrane helix</keyword>
<evidence type="ECO:0000313" key="3">
    <source>
        <dbReference type="Proteomes" id="UP000178937"/>
    </source>
</evidence>
<keyword evidence="1" id="KW-0812">Transmembrane</keyword>
<dbReference type="AlphaFoldDB" id="A0A1F8CYI5"/>
<evidence type="ECO:0000313" key="2">
    <source>
        <dbReference type="EMBL" id="OGM80808.1"/>
    </source>
</evidence>
<protein>
    <submittedName>
        <fullName evidence="2">Uncharacterized protein</fullName>
    </submittedName>
</protein>
<sequence>MNNLQFTIYNFKRKFLASLILSLIINFTFLIINCPARAQSLSLSITPPINEIMIIPGKTVTQTFTITNDGEDGMASIYIIPFDAQGENGNPLLDEENAITGSHPFASWFSIISPVSSFGEKFYMAGGAHQDVLVKISPPSNASEKDYYFTLLYELGNDVPGGITPTGPTNQARIGSNLLISVSKDGNPEKMFEITEFSAPKIIDSLGKLDFSVRIGNLGSYLFKSNGQITIKPWFGKAETLTLAPLNVISDSVRNIPCLKDEETISCEASYKVLVGIYKSTLEVSADGETDLQKETITTIAFPFSIIFVFIFIFAILNIIKNTKNKARNPLDNN</sequence>
<dbReference type="EMBL" id="MGIA01000022">
    <property type="protein sequence ID" value="OGM80808.1"/>
    <property type="molecule type" value="Genomic_DNA"/>
</dbReference>
<organism evidence="2 3">
    <name type="scientific">Candidatus Woesebacteria bacterium RIFOXYB1_FULL_41_13</name>
    <dbReference type="NCBI Taxonomy" id="1802540"/>
    <lineage>
        <taxon>Bacteria</taxon>
        <taxon>Candidatus Woeseibacteriota</taxon>
    </lineage>
</organism>
<evidence type="ECO:0000256" key="1">
    <source>
        <dbReference type="SAM" id="Phobius"/>
    </source>
</evidence>
<proteinExistence type="predicted"/>
<reference evidence="2 3" key="1">
    <citation type="journal article" date="2016" name="Nat. Commun.">
        <title>Thousands of microbial genomes shed light on interconnected biogeochemical processes in an aquifer system.</title>
        <authorList>
            <person name="Anantharaman K."/>
            <person name="Brown C.T."/>
            <person name="Hug L.A."/>
            <person name="Sharon I."/>
            <person name="Castelle C.J."/>
            <person name="Probst A.J."/>
            <person name="Thomas B.C."/>
            <person name="Singh A."/>
            <person name="Wilkins M.J."/>
            <person name="Karaoz U."/>
            <person name="Brodie E.L."/>
            <person name="Williams K.H."/>
            <person name="Hubbard S.S."/>
            <person name="Banfield J.F."/>
        </authorList>
    </citation>
    <scope>NUCLEOTIDE SEQUENCE [LARGE SCALE GENOMIC DNA]</scope>
</reference>
<gene>
    <name evidence="2" type="ORF">A2393_00015</name>
</gene>
<keyword evidence="1" id="KW-0472">Membrane</keyword>
<feature type="transmembrane region" description="Helical" evidence="1">
    <location>
        <begin position="300"/>
        <end position="320"/>
    </location>
</feature>
<comment type="caution">
    <text evidence="2">The sequence shown here is derived from an EMBL/GenBank/DDBJ whole genome shotgun (WGS) entry which is preliminary data.</text>
</comment>